<name>A0A699ZDJ5_HAELA</name>
<proteinExistence type="predicted"/>
<accession>A0A699ZDJ5</accession>
<sequence length="171" mass="17958">MATVGTTPPSSNSQLTCPPPSPQNPNLRRCSSVPTRTLAPARDTDLSLPAKSSASMLLKAVSSCLPTWSTMLVSEGWRGIAARRARRSGCAASTAATEGCRGIAARRARRSGCAASTAATAAFGRVFAPFPGRPRHSCRNRFLQLRSGMAAWETGMSVYTGWPCRPSGSAT</sequence>
<protein>
    <submittedName>
        <fullName evidence="2">Uncharacterized protein</fullName>
    </submittedName>
</protein>
<reference evidence="2 3" key="1">
    <citation type="submission" date="2020-02" db="EMBL/GenBank/DDBJ databases">
        <title>Draft genome sequence of Haematococcus lacustris strain NIES-144.</title>
        <authorList>
            <person name="Morimoto D."/>
            <person name="Nakagawa S."/>
            <person name="Yoshida T."/>
            <person name="Sawayama S."/>
        </authorList>
    </citation>
    <scope>NUCLEOTIDE SEQUENCE [LARGE SCALE GENOMIC DNA]</scope>
    <source>
        <strain evidence="2 3">NIES-144</strain>
    </source>
</reference>
<gene>
    <name evidence="2" type="ORF">HaLaN_09488</name>
</gene>
<evidence type="ECO:0000256" key="1">
    <source>
        <dbReference type="SAM" id="MobiDB-lite"/>
    </source>
</evidence>
<dbReference type="Proteomes" id="UP000485058">
    <property type="component" value="Unassembled WGS sequence"/>
</dbReference>
<evidence type="ECO:0000313" key="3">
    <source>
        <dbReference type="Proteomes" id="UP000485058"/>
    </source>
</evidence>
<dbReference type="EMBL" id="BLLF01000628">
    <property type="protein sequence ID" value="GFH13572.1"/>
    <property type="molecule type" value="Genomic_DNA"/>
</dbReference>
<keyword evidence="3" id="KW-1185">Reference proteome</keyword>
<comment type="caution">
    <text evidence="2">The sequence shown here is derived from an EMBL/GenBank/DDBJ whole genome shotgun (WGS) entry which is preliminary data.</text>
</comment>
<feature type="compositionally biased region" description="Polar residues" evidence="1">
    <location>
        <begin position="1"/>
        <end position="16"/>
    </location>
</feature>
<organism evidence="2 3">
    <name type="scientific">Haematococcus lacustris</name>
    <name type="common">Green alga</name>
    <name type="synonym">Haematococcus pluvialis</name>
    <dbReference type="NCBI Taxonomy" id="44745"/>
    <lineage>
        <taxon>Eukaryota</taxon>
        <taxon>Viridiplantae</taxon>
        <taxon>Chlorophyta</taxon>
        <taxon>core chlorophytes</taxon>
        <taxon>Chlorophyceae</taxon>
        <taxon>CS clade</taxon>
        <taxon>Chlamydomonadales</taxon>
        <taxon>Haematococcaceae</taxon>
        <taxon>Haematococcus</taxon>
    </lineage>
</organism>
<dbReference type="AlphaFoldDB" id="A0A699ZDJ5"/>
<feature type="region of interest" description="Disordered" evidence="1">
    <location>
        <begin position="1"/>
        <end position="31"/>
    </location>
</feature>
<evidence type="ECO:0000313" key="2">
    <source>
        <dbReference type="EMBL" id="GFH13572.1"/>
    </source>
</evidence>